<sequence length="312" mass="34301">MRLWIVVVVSLLVAAGCAAPLSPADRPAQGDRPSKADRSTGTDRRHPGAGPGEAGAGWSSRPGGPLPVPPPVRRTDCRRVKCVALTFDDGPGPYTRPLLDVLARHRARATFFVLGRRVAGDGTGTVRRMVADGHELGNHSWDHPILSDLPKPGIRRQLRRTQLAVEHATGVRMALVRPPYGATGHRVAAESRRQGLAQVLWNVDTLDWRDRRASAVVRRATGIRPGAVVLLHDIHPSTVWAVPRLLRRLTTRGYTFVTLSEMYGGGRLRPGRRYYDAAGRWRGDGGRPKPVARWGHELQRFPRRGVPLLRGS</sequence>
<dbReference type="GO" id="GO:0016810">
    <property type="term" value="F:hydrolase activity, acting on carbon-nitrogen (but not peptide) bonds"/>
    <property type="evidence" value="ECO:0007669"/>
    <property type="project" value="InterPro"/>
</dbReference>
<dbReference type="GO" id="GO:0046872">
    <property type="term" value="F:metal ion binding"/>
    <property type="evidence" value="ECO:0007669"/>
    <property type="project" value="UniProtKB-KW"/>
</dbReference>
<gene>
    <name evidence="6" type="ORF">F4562_004583</name>
</gene>
<proteinExistence type="predicted"/>
<dbReference type="InterPro" id="IPR011330">
    <property type="entry name" value="Glyco_hydro/deAcase_b/a-brl"/>
</dbReference>
<organism evidence="6 7">
    <name type="scientific">Streptosporangium becharense</name>
    <dbReference type="NCBI Taxonomy" id="1816182"/>
    <lineage>
        <taxon>Bacteria</taxon>
        <taxon>Bacillati</taxon>
        <taxon>Actinomycetota</taxon>
        <taxon>Actinomycetes</taxon>
        <taxon>Streptosporangiales</taxon>
        <taxon>Streptosporangiaceae</taxon>
        <taxon>Streptosporangium</taxon>
    </lineage>
</organism>
<keyword evidence="4" id="KW-0732">Signal</keyword>
<evidence type="ECO:0000256" key="2">
    <source>
        <dbReference type="ARBA" id="ARBA00022801"/>
    </source>
</evidence>
<dbReference type="Gene3D" id="3.20.20.370">
    <property type="entry name" value="Glycoside hydrolase/deacetylase"/>
    <property type="match status" value="1"/>
</dbReference>
<dbReference type="GO" id="GO:0016020">
    <property type="term" value="C:membrane"/>
    <property type="evidence" value="ECO:0007669"/>
    <property type="project" value="TreeGrafter"/>
</dbReference>
<dbReference type="PROSITE" id="PS51257">
    <property type="entry name" value="PROKAR_LIPOPROTEIN"/>
    <property type="match status" value="1"/>
</dbReference>
<keyword evidence="7" id="KW-1185">Reference proteome</keyword>
<feature type="chain" id="PRO_5039303079" evidence="4">
    <location>
        <begin position="19"/>
        <end position="312"/>
    </location>
</feature>
<evidence type="ECO:0000313" key="7">
    <source>
        <dbReference type="Proteomes" id="UP000540685"/>
    </source>
</evidence>
<dbReference type="PANTHER" id="PTHR10587:SF133">
    <property type="entry name" value="CHITIN DEACETYLASE 1-RELATED"/>
    <property type="match status" value="1"/>
</dbReference>
<dbReference type="EMBL" id="JACHMP010000001">
    <property type="protein sequence ID" value="MBB5821521.1"/>
    <property type="molecule type" value="Genomic_DNA"/>
</dbReference>
<dbReference type="SUPFAM" id="SSF88713">
    <property type="entry name" value="Glycoside hydrolase/deacetylase"/>
    <property type="match status" value="1"/>
</dbReference>
<feature type="signal peptide" evidence="4">
    <location>
        <begin position="1"/>
        <end position="18"/>
    </location>
</feature>
<dbReference type="Pfam" id="PF01522">
    <property type="entry name" value="Polysacc_deac_1"/>
    <property type="match status" value="1"/>
</dbReference>
<dbReference type="InterPro" id="IPR002509">
    <property type="entry name" value="NODB_dom"/>
</dbReference>
<keyword evidence="2" id="KW-0378">Hydrolase</keyword>
<dbReference type="RefSeq" id="WP_184545628.1">
    <property type="nucleotide sequence ID" value="NZ_JACHMP010000001.1"/>
</dbReference>
<name>A0A7W9IJ46_9ACTN</name>
<evidence type="ECO:0000259" key="5">
    <source>
        <dbReference type="PROSITE" id="PS51677"/>
    </source>
</evidence>
<dbReference type="PROSITE" id="PS51677">
    <property type="entry name" value="NODB"/>
    <property type="match status" value="1"/>
</dbReference>
<comment type="caution">
    <text evidence="6">The sequence shown here is derived from an EMBL/GenBank/DDBJ whole genome shotgun (WGS) entry which is preliminary data.</text>
</comment>
<dbReference type="InterPro" id="IPR050248">
    <property type="entry name" value="Polysacc_deacetylase_ArnD"/>
</dbReference>
<evidence type="ECO:0000256" key="1">
    <source>
        <dbReference type="ARBA" id="ARBA00022723"/>
    </source>
</evidence>
<feature type="region of interest" description="Disordered" evidence="3">
    <location>
        <begin position="22"/>
        <end position="73"/>
    </location>
</feature>
<dbReference type="GO" id="GO:0005975">
    <property type="term" value="P:carbohydrate metabolic process"/>
    <property type="evidence" value="ECO:0007669"/>
    <property type="project" value="InterPro"/>
</dbReference>
<reference evidence="6 7" key="1">
    <citation type="submission" date="2020-08" db="EMBL/GenBank/DDBJ databases">
        <title>Sequencing the genomes of 1000 actinobacteria strains.</title>
        <authorList>
            <person name="Klenk H.-P."/>
        </authorList>
    </citation>
    <scope>NUCLEOTIDE SEQUENCE [LARGE SCALE GENOMIC DNA]</scope>
    <source>
        <strain evidence="6 7">DSM 46887</strain>
    </source>
</reference>
<dbReference type="PANTHER" id="PTHR10587">
    <property type="entry name" value="GLYCOSYL TRANSFERASE-RELATED"/>
    <property type="match status" value="1"/>
</dbReference>
<evidence type="ECO:0000313" key="6">
    <source>
        <dbReference type="EMBL" id="MBB5821521.1"/>
    </source>
</evidence>
<feature type="domain" description="NodB homology" evidence="5">
    <location>
        <begin position="81"/>
        <end position="257"/>
    </location>
</feature>
<feature type="compositionally biased region" description="Basic and acidic residues" evidence="3">
    <location>
        <begin position="28"/>
        <end position="46"/>
    </location>
</feature>
<accession>A0A7W9IJ46</accession>
<protein>
    <submittedName>
        <fullName evidence="6">Peptidoglycan/xylan/chitin deacetylase (PgdA/CDA1 family)</fullName>
    </submittedName>
</protein>
<evidence type="ECO:0000256" key="4">
    <source>
        <dbReference type="SAM" id="SignalP"/>
    </source>
</evidence>
<keyword evidence="1" id="KW-0479">Metal-binding</keyword>
<evidence type="ECO:0000256" key="3">
    <source>
        <dbReference type="SAM" id="MobiDB-lite"/>
    </source>
</evidence>
<dbReference type="Proteomes" id="UP000540685">
    <property type="component" value="Unassembled WGS sequence"/>
</dbReference>
<dbReference type="AlphaFoldDB" id="A0A7W9IJ46"/>